<proteinExistence type="predicted"/>
<dbReference type="RefSeq" id="WP_058775181.1">
    <property type="nucleotide sequence ID" value="NZ_LDSD01000004.1"/>
</dbReference>
<name>A0A8E1RXC1_9GAMM</name>
<organism evidence="1 2">
    <name type="scientific">Pantoea dispersa</name>
    <dbReference type="NCBI Taxonomy" id="59814"/>
    <lineage>
        <taxon>Bacteria</taxon>
        <taxon>Pseudomonadati</taxon>
        <taxon>Pseudomonadota</taxon>
        <taxon>Gammaproteobacteria</taxon>
        <taxon>Enterobacterales</taxon>
        <taxon>Erwiniaceae</taxon>
        <taxon>Pantoea</taxon>
    </lineage>
</organism>
<comment type="caution">
    <text evidence="1">The sequence shown here is derived from an EMBL/GenBank/DDBJ whole genome shotgun (WGS) entry which is preliminary data.</text>
</comment>
<gene>
    <name evidence="1" type="ORF">SA3R_13890</name>
</gene>
<dbReference type="Proteomes" id="UP000071979">
    <property type="component" value="Unassembled WGS sequence"/>
</dbReference>
<protein>
    <submittedName>
        <fullName evidence="1">Uncharacterized protein</fullName>
    </submittedName>
</protein>
<accession>A0A8E1RXC1</accession>
<reference evidence="1 2" key="1">
    <citation type="journal article" date="2016" name="Front. Microbiol.">
        <title>Genomic Resource of Rice Seed Associated Bacteria.</title>
        <authorList>
            <person name="Midha S."/>
            <person name="Bansal K."/>
            <person name="Sharma S."/>
            <person name="Kumar N."/>
            <person name="Patil P.P."/>
            <person name="Chaudhry V."/>
            <person name="Patil P.B."/>
        </authorList>
    </citation>
    <scope>NUCLEOTIDE SEQUENCE [LARGE SCALE GENOMIC DNA]</scope>
    <source>
        <strain evidence="1 2">SA3</strain>
    </source>
</reference>
<dbReference type="EMBL" id="LDSE01000026">
    <property type="protein sequence ID" value="KTS67026.1"/>
    <property type="molecule type" value="Genomic_DNA"/>
</dbReference>
<sequence length="240" mass="26875">MEITKKFILDGLARFDLSNLPGRPFDNAFELLAAPPARKHLIMLGFNGSAVDAHISNANSIIKDYEEPDVSNVEKGTKGSWGITHLARRLQQIPASLGYNWQDVVYTNALMMCSENAASLKQEAIKHHQTMEELIKNSMSFFEEVTLAMCHPELIIAHSNGLSSLSAASLLLKHFGDKDTLMYSHPKGYFTTFGFVGRFNDKSVPVVCVRHMSRFKPQEEYIKAAISQMHELVQAEMRSA</sequence>
<evidence type="ECO:0000313" key="2">
    <source>
        <dbReference type="Proteomes" id="UP000071979"/>
    </source>
</evidence>
<dbReference type="AlphaFoldDB" id="A0A8E1RXC1"/>
<evidence type="ECO:0000313" key="1">
    <source>
        <dbReference type="EMBL" id="KTS67026.1"/>
    </source>
</evidence>